<feature type="region of interest" description="Disordered" evidence="2">
    <location>
        <begin position="164"/>
        <end position="186"/>
    </location>
</feature>
<protein>
    <submittedName>
        <fullName evidence="3">Uncharacterized protein</fullName>
    </submittedName>
</protein>
<dbReference type="EMBL" id="PNEN01001717">
    <property type="protein sequence ID" value="PPJ52149.1"/>
    <property type="molecule type" value="Genomic_DNA"/>
</dbReference>
<keyword evidence="4" id="KW-1185">Reference proteome</keyword>
<reference evidence="4" key="1">
    <citation type="journal article" date="2017" name="bioRxiv">
        <title>Conservation of a gene cluster reveals novel cercosporin biosynthetic mechanisms and extends production to the genus Colletotrichum.</title>
        <authorList>
            <person name="de Jonge R."/>
            <person name="Ebert M.K."/>
            <person name="Huitt-Roehl C.R."/>
            <person name="Pal P."/>
            <person name="Suttle J.C."/>
            <person name="Spanner R.E."/>
            <person name="Neubauer J.D."/>
            <person name="Jurick W.M.II."/>
            <person name="Stott K.A."/>
            <person name="Secor G.A."/>
            <person name="Thomma B.P.H.J."/>
            <person name="Van de Peer Y."/>
            <person name="Townsend C.A."/>
            <person name="Bolton M.D."/>
        </authorList>
    </citation>
    <scope>NUCLEOTIDE SEQUENCE [LARGE SCALE GENOMIC DNA]</scope>
    <source>
        <strain evidence="4">CBS538.71</strain>
    </source>
</reference>
<evidence type="ECO:0000256" key="1">
    <source>
        <dbReference type="SAM" id="Coils"/>
    </source>
</evidence>
<feature type="region of interest" description="Disordered" evidence="2">
    <location>
        <begin position="88"/>
        <end position="107"/>
    </location>
</feature>
<organism evidence="3 4">
    <name type="scientific">Cercospora berteroae</name>
    <dbReference type="NCBI Taxonomy" id="357750"/>
    <lineage>
        <taxon>Eukaryota</taxon>
        <taxon>Fungi</taxon>
        <taxon>Dikarya</taxon>
        <taxon>Ascomycota</taxon>
        <taxon>Pezizomycotina</taxon>
        <taxon>Dothideomycetes</taxon>
        <taxon>Dothideomycetidae</taxon>
        <taxon>Mycosphaerellales</taxon>
        <taxon>Mycosphaerellaceae</taxon>
        <taxon>Cercospora</taxon>
    </lineage>
</organism>
<sequence length="313" mass="34673">MNETLVPADIMSNQPLQGPDNLFNDSTGDDFADFMNLSTIGNGPITNSGHMNTTKLNRNTASADLEQQLANIQSENTRLRQMVHATKKTHTDAQHGRRPLFHQMNNGRGADISKARISGKRKDPMSMNSAAISGIGQAVEGPSVTRTKRSPGGSQPQLYRQLAREGTTQQRPRLNLSHPATTTGGALARSHGRAFLSAMPVHTPEQRLDPTYVEDQETTESLRSELESTKTELRAALERCEELERRADGNQDPGSDSVDKEERYCMFFDMIFEFIDELCAMLQAQGMELPEGILHIYEKVANGGNPIEQSYIQ</sequence>
<evidence type="ECO:0000256" key="2">
    <source>
        <dbReference type="SAM" id="MobiDB-lite"/>
    </source>
</evidence>
<evidence type="ECO:0000313" key="4">
    <source>
        <dbReference type="Proteomes" id="UP000237631"/>
    </source>
</evidence>
<dbReference type="Proteomes" id="UP000237631">
    <property type="component" value="Unassembled WGS sequence"/>
</dbReference>
<comment type="caution">
    <text evidence="3">The sequence shown here is derived from an EMBL/GenBank/DDBJ whole genome shotgun (WGS) entry which is preliminary data.</text>
</comment>
<gene>
    <name evidence="3" type="ORF">CBER1_10983</name>
</gene>
<proteinExistence type="predicted"/>
<dbReference type="AlphaFoldDB" id="A0A2S6BXH1"/>
<keyword evidence="1" id="KW-0175">Coiled coil</keyword>
<feature type="compositionally biased region" description="Polar residues" evidence="2">
    <location>
        <begin position="166"/>
        <end position="184"/>
    </location>
</feature>
<name>A0A2S6BXH1_9PEZI</name>
<feature type="coiled-coil region" evidence="1">
    <location>
        <begin position="219"/>
        <end position="246"/>
    </location>
</feature>
<evidence type="ECO:0000313" key="3">
    <source>
        <dbReference type="EMBL" id="PPJ52149.1"/>
    </source>
</evidence>
<accession>A0A2S6BXH1</accession>